<dbReference type="Pfam" id="PF05057">
    <property type="entry name" value="DUF676"/>
    <property type="match status" value="1"/>
</dbReference>
<dbReference type="PANTHER" id="PTHR37946:SF1">
    <property type="entry name" value="SLL1969 PROTEIN"/>
    <property type="match status" value="1"/>
</dbReference>
<dbReference type="PANTHER" id="PTHR37946">
    <property type="entry name" value="SLL1969 PROTEIN"/>
    <property type="match status" value="1"/>
</dbReference>
<evidence type="ECO:0000313" key="3">
    <source>
        <dbReference type="Proteomes" id="UP000011996"/>
    </source>
</evidence>
<sequence length="333" mass="36852">MQRRHMNFFRMNGRRFKAIRRFALIAAVTLAPGWGIHTWWGTSENTTMAQNINVPLPTLGGAQLWTDHDYRAGYRIQQNAVTKHWRLLDPNNVRRAWGSREDVDEALDKLQPEIASPCDRPVVVLLHGLMRTDNCMKSLETKLHAEGYEQTIRFGYASTRGSLAESAAALREVLENQSPEAEFAFVGHSMGNIITRHLIGDLQADGDPKNLLPRLKSMVMLGPPNQGAAIARRLAPTGVFGLVAGPGAMELGTRWSDVESHLATPPFPFAIVAGKVATPIANPLVDGDGDFVVSLEEAQLDGAETVHQVPVLHSFLMEEPEVQDWTIEFLKAH</sequence>
<dbReference type="Proteomes" id="UP000011996">
    <property type="component" value="Unassembled WGS sequence"/>
</dbReference>
<dbReference type="SUPFAM" id="SSF53474">
    <property type="entry name" value="alpha/beta-Hydrolases"/>
    <property type="match status" value="1"/>
</dbReference>
<dbReference type="EMBL" id="ANOF01000008">
    <property type="protein sequence ID" value="EMI29229.1"/>
    <property type="molecule type" value="Genomic_DNA"/>
</dbReference>
<proteinExistence type="predicted"/>
<dbReference type="InterPro" id="IPR029058">
    <property type="entry name" value="AB_hydrolase_fold"/>
</dbReference>
<accession>M5SSH1</accession>
<dbReference type="Gene3D" id="3.40.50.1820">
    <property type="entry name" value="alpha/beta hydrolase"/>
    <property type="match status" value="1"/>
</dbReference>
<organism evidence="2 3">
    <name type="scientific">Rhodopirellula europaea SH398</name>
    <dbReference type="NCBI Taxonomy" id="1263868"/>
    <lineage>
        <taxon>Bacteria</taxon>
        <taxon>Pseudomonadati</taxon>
        <taxon>Planctomycetota</taxon>
        <taxon>Planctomycetia</taxon>
        <taxon>Pirellulales</taxon>
        <taxon>Pirellulaceae</taxon>
        <taxon>Rhodopirellula</taxon>
    </lineage>
</organism>
<dbReference type="STRING" id="1263868.RESH_00337"/>
<feature type="domain" description="DUF676" evidence="1">
    <location>
        <begin position="122"/>
        <end position="215"/>
    </location>
</feature>
<dbReference type="AlphaFoldDB" id="M5SSH1"/>
<comment type="caution">
    <text evidence="2">The sequence shown here is derived from an EMBL/GenBank/DDBJ whole genome shotgun (WGS) entry which is preliminary data.</text>
</comment>
<evidence type="ECO:0000313" key="2">
    <source>
        <dbReference type="EMBL" id="EMI29229.1"/>
    </source>
</evidence>
<name>M5SSH1_9BACT</name>
<evidence type="ECO:0000259" key="1">
    <source>
        <dbReference type="Pfam" id="PF05057"/>
    </source>
</evidence>
<dbReference type="InterPro" id="IPR007751">
    <property type="entry name" value="DUF676_lipase-like"/>
</dbReference>
<dbReference type="PATRIC" id="fig|1263868.3.peg.365"/>
<reference evidence="2 3" key="1">
    <citation type="journal article" date="2013" name="Mar. Genomics">
        <title>Expression of sulfatases in Rhodopirellula baltica and the diversity of sulfatases in the genus Rhodopirellula.</title>
        <authorList>
            <person name="Wegner C.E."/>
            <person name="Richter-Heitmann T."/>
            <person name="Klindworth A."/>
            <person name="Klockow C."/>
            <person name="Richter M."/>
            <person name="Achstetter T."/>
            <person name="Glockner F.O."/>
            <person name="Harder J."/>
        </authorList>
    </citation>
    <scope>NUCLEOTIDE SEQUENCE [LARGE SCALE GENOMIC DNA]</scope>
    <source>
        <strain evidence="2 3">SH398</strain>
    </source>
</reference>
<protein>
    <submittedName>
        <fullName evidence="2">Lipase</fullName>
    </submittedName>
</protein>
<gene>
    <name evidence="2" type="ORF">RESH_00337</name>
</gene>